<evidence type="ECO:0000313" key="3">
    <source>
        <dbReference type="EMBL" id="ADE53974.1"/>
    </source>
</evidence>
<feature type="chain" id="PRO_5003071355" description="Ice-binding protein C-terminal domain-containing protein" evidence="1">
    <location>
        <begin position="21"/>
        <end position="223"/>
    </location>
</feature>
<dbReference type="InterPro" id="IPR013424">
    <property type="entry name" value="Ice-binding_C"/>
</dbReference>
<gene>
    <name evidence="3" type="ordered locus">Caka_0952</name>
</gene>
<dbReference type="Proteomes" id="UP000000925">
    <property type="component" value="Chromosome"/>
</dbReference>
<dbReference type="NCBIfam" id="TIGR02595">
    <property type="entry name" value="PEP_CTERM"/>
    <property type="match status" value="1"/>
</dbReference>
<dbReference type="STRING" id="583355.Caka_0952"/>
<reference evidence="3 4" key="1">
    <citation type="journal article" date="2010" name="Stand. Genomic Sci.">
        <title>Complete genome sequence of Coraliomargarita akajimensis type strain (04OKA010-24).</title>
        <authorList>
            <person name="Mavromatis K."/>
            <person name="Abt B."/>
            <person name="Brambilla E."/>
            <person name="Lapidus A."/>
            <person name="Copeland A."/>
            <person name="Deshpande S."/>
            <person name="Nolan M."/>
            <person name="Lucas S."/>
            <person name="Tice H."/>
            <person name="Cheng J.F."/>
            <person name="Han C."/>
            <person name="Detter J.C."/>
            <person name="Woyke T."/>
            <person name="Goodwin L."/>
            <person name="Pitluck S."/>
            <person name="Held B."/>
            <person name="Brettin T."/>
            <person name="Tapia R."/>
            <person name="Ivanova N."/>
            <person name="Mikhailova N."/>
            <person name="Pati A."/>
            <person name="Liolios K."/>
            <person name="Chen A."/>
            <person name="Palaniappan K."/>
            <person name="Land M."/>
            <person name="Hauser L."/>
            <person name="Chang Y.J."/>
            <person name="Jeffries C.D."/>
            <person name="Rohde M."/>
            <person name="Goker M."/>
            <person name="Bristow J."/>
            <person name="Eisen J.A."/>
            <person name="Markowitz V."/>
            <person name="Hugenholtz P."/>
            <person name="Klenk H.P."/>
            <person name="Kyrpides N.C."/>
        </authorList>
    </citation>
    <scope>NUCLEOTIDE SEQUENCE [LARGE SCALE GENOMIC DNA]</scope>
    <source>
        <strain evidence="4">DSM 45221 / IAM 15411 / JCM 23193 / KCTC 12865</strain>
    </source>
</reference>
<dbReference type="OrthoDB" id="9903590at2"/>
<keyword evidence="4" id="KW-1185">Reference proteome</keyword>
<feature type="signal peptide" evidence="1">
    <location>
        <begin position="1"/>
        <end position="20"/>
    </location>
</feature>
<sequence length="223" mass="23171">MKKTSALIAVGLAVATAAHANIVWSENFDSATGPVGNNAEFGDITHANVGVGGVVTNVANVIDTIPVGFTKASGNVFAVSGNGNAFQAIRPNDNTMNPLDWSGLGVDASWTYTLTFDVFIPTTLTNGSIGSVDFRFGNSSGDNFDSSVSTAGEHTITYTGSLGDFATPTTARPFIFIDSGDGLSENYAYIDNISFTVVPEPGTYALLAGALALGTVMIRRRRA</sequence>
<dbReference type="EMBL" id="CP001998">
    <property type="protein sequence ID" value="ADE53974.1"/>
    <property type="molecule type" value="Genomic_DNA"/>
</dbReference>
<dbReference type="HOGENOM" id="CLU_1313670_0_0_0"/>
<organism evidence="3 4">
    <name type="scientific">Coraliomargarita akajimensis (strain DSM 45221 / IAM 15411 / JCM 23193 / KCTC 12865 / 04OKA010-24)</name>
    <dbReference type="NCBI Taxonomy" id="583355"/>
    <lineage>
        <taxon>Bacteria</taxon>
        <taxon>Pseudomonadati</taxon>
        <taxon>Verrucomicrobiota</taxon>
        <taxon>Opitutia</taxon>
        <taxon>Puniceicoccales</taxon>
        <taxon>Coraliomargaritaceae</taxon>
        <taxon>Coraliomargarita</taxon>
    </lineage>
</organism>
<evidence type="ECO:0000259" key="2">
    <source>
        <dbReference type="Pfam" id="PF07589"/>
    </source>
</evidence>
<dbReference type="AlphaFoldDB" id="D5EQY1"/>
<evidence type="ECO:0000313" key="4">
    <source>
        <dbReference type="Proteomes" id="UP000000925"/>
    </source>
</evidence>
<proteinExistence type="predicted"/>
<dbReference type="KEGG" id="caa:Caka_0952"/>
<keyword evidence="1" id="KW-0732">Signal</keyword>
<name>D5EQY1_CORAD</name>
<dbReference type="RefSeq" id="WP_013042698.1">
    <property type="nucleotide sequence ID" value="NC_014008.1"/>
</dbReference>
<protein>
    <recommendedName>
        <fullName evidence="2">Ice-binding protein C-terminal domain-containing protein</fullName>
    </recommendedName>
</protein>
<feature type="domain" description="Ice-binding protein C-terminal" evidence="2">
    <location>
        <begin position="198"/>
        <end position="221"/>
    </location>
</feature>
<dbReference type="Pfam" id="PF07589">
    <property type="entry name" value="PEP-CTERM"/>
    <property type="match status" value="1"/>
</dbReference>
<evidence type="ECO:0000256" key="1">
    <source>
        <dbReference type="SAM" id="SignalP"/>
    </source>
</evidence>
<accession>D5EQY1</accession>
<dbReference type="eggNOG" id="COG4447">
    <property type="taxonomic scope" value="Bacteria"/>
</dbReference>